<dbReference type="GO" id="GO:0070967">
    <property type="term" value="F:coenzyme F420 binding"/>
    <property type="evidence" value="ECO:0007669"/>
    <property type="project" value="TreeGrafter"/>
</dbReference>
<evidence type="ECO:0000259" key="2">
    <source>
        <dbReference type="Pfam" id="PF01243"/>
    </source>
</evidence>
<dbReference type="GO" id="GO:0016627">
    <property type="term" value="F:oxidoreductase activity, acting on the CH-CH group of donors"/>
    <property type="evidence" value="ECO:0007669"/>
    <property type="project" value="TreeGrafter"/>
</dbReference>
<gene>
    <name evidence="3" type="ORF">ABLG96_11520</name>
</gene>
<accession>A0AAU8DL08</accession>
<protein>
    <submittedName>
        <fullName evidence="3">Pyridoxamine 5'-phosphate oxidase family protein</fullName>
    </submittedName>
</protein>
<dbReference type="SUPFAM" id="SSF50475">
    <property type="entry name" value="FMN-binding split barrel"/>
    <property type="match status" value="1"/>
</dbReference>
<dbReference type="PANTHER" id="PTHR35176:SF6">
    <property type="entry name" value="HEME OXYGENASE HI_0854-RELATED"/>
    <property type="match status" value="1"/>
</dbReference>
<dbReference type="InterPro" id="IPR011576">
    <property type="entry name" value="Pyridox_Oxase_N"/>
</dbReference>
<dbReference type="InterPro" id="IPR052019">
    <property type="entry name" value="F420H2_bilvrd_red/Heme_oxyg"/>
</dbReference>
<dbReference type="EMBL" id="CP159218">
    <property type="protein sequence ID" value="XCG61916.1"/>
    <property type="molecule type" value="Genomic_DNA"/>
</dbReference>
<sequence length="182" mass="20542">MPLTNPWLAGPAPDRELPRPELEERILNLLSTHNIAVVATVNVDGSPTATPVRYYNLGLEIFYTSWNDSVKSRNLRRDPRVSAGIVAPLVGQASSRGAQIFGTARTLERDDPTADGYWEAFRWQSDHVERGRVLREPPSDPLTIISPDRIVYTEHWLRRSGYAPRQFWRGGVEPNYSGHPPT</sequence>
<feature type="domain" description="Pyridoxamine 5'-phosphate oxidase N-terminal" evidence="2">
    <location>
        <begin position="22"/>
        <end position="125"/>
    </location>
</feature>
<dbReference type="Gene3D" id="2.30.110.10">
    <property type="entry name" value="Electron Transport, Fmn-binding Protein, Chain A"/>
    <property type="match status" value="1"/>
</dbReference>
<dbReference type="Pfam" id="PF01243">
    <property type="entry name" value="PNPOx_N"/>
    <property type="match status" value="1"/>
</dbReference>
<dbReference type="AlphaFoldDB" id="A0AAU8DL08"/>
<name>A0AAU8DL08_9ACTN</name>
<evidence type="ECO:0000313" key="3">
    <source>
        <dbReference type="EMBL" id="XCG61916.1"/>
    </source>
</evidence>
<dbReference type="RefSeq" id="WP_353647532.1">
    <property type="nucleotide sequence ID" value="NZ_CP159218.1"/>
</dbReference>
<keyword evidence="1" id="KW-0560">Oxidoreductase</keyword>
<dbReference type="GO" id="GO:0005829">
    <property type="term" value="C:cytosol"/>
    <property type="evidence" value="ECO:0007669"/>
    <property type="project" value="TreeGrafter"/>
</dbReference>
<evidence type="ECO:0000256" key="1">
    <source>
        <dbReference type="ARBA" id="ARBA00023002"/>
    </source>
</evidence>
<dbReference type="PANTHER" id="PTHR35176">
    <property type="entry name" value="HEME OXYGENASE HI_0854-RELATED"/>
    <property type="match status" value="1"/>
</dbReference>
<dbReference type="InterPro" id="IPR012349">
    <property type="entry name" value="Split_barrel_FMN-bd"/>
</dbReference>
<proteinExistence type="predicted"/>
<organism evidence="3">
    <name type="scientific">Nakamurella sp. A5-74</name>
    <dbReference type="NCBI Taxonomy" id="3158264"/>
    <lineage>
        <taxon>Bacteria</taxon>
        <taxon>Bacillati</taxon>
        <taxon>Actinomycetota</taxon>
        <taxon>Actinomycetes</taxon>
        <taxon>Nakamurellales</taxon>
        <taxon>Nakamurellaceae</taxon>
        <taxon>Nakamurella</taxon>
    </lineage>
</organism>
<reference evidence="3" key="1">
    <citation type="submission" date="2024-05" db="EMBL/GenBank/DDBJ databases">
        <authorList>
            <person name="Cai S.Y."/>
            <person name="Jin L.M."/>
            <person name="Li H.R."/>
        </authorList>
    </citation>
    <scope>NUCLEOTIDE SEQUENCE</scope>
    <source>
        <strain evidence="3">A5-74</strain>
    </source>
</reference>